<accession>A0A2S7K8M2</accession>
<protein>
    <recommendedName>
        <fullName evidence="4">Adenosine 5'-phosphosulfate reductase</fullName>
        <shortName evidence="4">APS reductase</shortName>
        <ecNumber evidence="4">1.8.4.10</ecNumber>
    </recommendedName>
    <alternativeName>
        <fullName evidence="4">5'-adenylylsulfate reductase</fullName>
    </alternativeName>
    <alternativeName>
        <fullName evidence="4">Thioredoxin-dependent 5'-adenylylsulfate reductase</fullName>
    </alternativeName>
</protein>
<dbReference type="GO" id="GO:0004604">
    <property type="term" value="F:phosphoadenylyl-sulfate reductase (thioredoxin) activity"/>
    <property type="evidence" value="ECO:0007669"/>
    <property type="project" value="UniProtKB-UniRule"/>
</dbReference>
<comment type="pathway">
    <text evidence="3 4">Sulfur metabolism; hydrogen sulfide biosynthesis; sulfite from sulfate.</text>
</comment>
<dbReference type="GO" id="GO:0043866">
    <property type="term" value="F:adenylyl-sulfate reductase (thioredoxin) activity"/>
    <property type="evidence" value="ECO:0007669"/>
    <property type="project" value="UniProtKB-EC"/>
</dbReference>
<dbReference type="NCBIfam" id="TIGR00434">
    <property type="entry name" value="cysH"/>
    <property type="match status" value="1"/>
</dbReference>
<dbReference type="EC" id="1.8.4.10" evidence="4"/>
<feature type="binding site" evidence="4">
    <location>
        <position position="210"/>
    </location>
    <ligand>
        <name>[4Fe-4S] cluster</name>
        <dbReference type="ChEBI" id="CHEBI:49883"/>
    </ligand>
</feature>
<feature type="binding site" evidence="4">
    <location>
        <position position="127"/>
    </location>
    <ligand>
        <name>[4Fe-4S] cluster</name>
        <dbReference type="ChEBI" id="CHEBI:49883"/>
    </ligand>
</feature>
<dbReference type="Proteomes" id="UP000239504">
    <property type="component" value="Unassembled WGS sequence"/>
</dbReference>
<comment type="catalytic activity">
    <reaction evidence="4">
        <text>[thioredoxin]-disulfide + sulfite + AMP + 2 H(+) = adenosine 5'-phosphosulfate + [thioredoxin]-dithiol</text>
        <dbReference type="Rhea" id="RHEA:21976"/>
        <dbReference type="Rhea" id="RHEA-COMP:10698"/>
        <dbReference type="Rhea" id="RHEA-COMP:10700"/>
        <dbReference type="ChEBI" id="CHEBI:15378"/>
        <dbReference type="ChEBI" id="CHEBI:17359"/>
        <dbReference type="ChEBI" id="CHEBI:29950"/>
        <dbReference type="ChEBI" id="CHEBI:50058"/>
        <dbReference type="ChEBI" id="CHEBI:58243"/>
        <dbReference type="ChEBI" id="CHEBI:456215"/>
        <dbReference type="EC" id="1.8.4.10"/>
    </reaction>
</comment>
<dbReference type="NCBIfam" id="NF002537">
    <property type="entry name" value="PRK02090.1"/>
    <property type="match status" value="1"/>
</dbReference>
<dbReference type="GO" id="GO:0070814">
    <property type="term" value="P:hydrogen sulfide biosynthetic process"/>
    <property type="evidence" value="ECO:0007669"/>
    <property type="project" value="UniProtKB-UniRule"/>
</dbReference>
<dbReference type="OrthoDB" id="9794018at2"/>
<keyword evidence="4" id="KW-0479">Metal-binding</keyword>
<evidence type="ECO:0000256" key="3">
    <source>
        <dbReference type="ARBA" id="ARBA00024327"/>
    </source>
</evidence>
<keyword evidence="4" id="KW-0408">Iron</keyword>
<dbReference type="EMBL" id="PJCH01000005">
    <property type="protein sequence ID" value="PQA88857.1"/>
    <property type="molecule type" value="Genomic_DNA"/>
</dbReference>
<keyword evidence="2 4" id="KW-0560">Oxidoreductase</keyword>
<comment type="subcellular location">
    <subcellularLocation>
        <location evidence="4">Cytoplasm</location>
    </subcellularLocation>
</comment>
<comment type="caution">
    <text evidence="6">The sequence shown here is derived from an EMBL/GenBank/DDBJ whole genome shotgun (WGS) entry which is preliminary data.</text>
</comment>
<dbReference type="InterPro" id="IPR004511">
    <property type="entry name" value="PAPS/APS_Rdtase"/>
</dbReference>
<feature type="active site" description="Nucleophile; cysteine thiosulfonate intermediate" evidence="4">
    <location>
        <position position="233"/>
    </location>
</feature>
<dbReference type="GO" id="GO:0046872">
    <property type="term" value="F:metal ion binding"/>
    <property type="evidence" value="ECO:0007669"/>
    <property type="project" value="UniProtKB-KW"/>
</dbReference>
<evidence type="ECO:0000256" key="1">
    <source>
        <dbReference type="ARBA" id="ARBA00009732"/>
    </source>
</evidence>
<dbReference type="SUPFAM" id="SSF52402">
    <property type="entry name" value="Adenine nucleotide alpha hydrolases-like"/>
    <property type="match status" value="1"/>
</dbReference>
<dbReference type="Gene3D" id="3.40.50.620">
    <property type="entry name" value="HUPs"/>
    <property type="match status" value="1"/>
</dbReference>
<dbReference type="GO" id="GO:0019379">
    <property type="term" value="P:sulfate assimilation, phosphoadenylyl sulfate reduction by phosphoadenylyl-sulfate reductase (thioredoxin)"/>
    <property type="evidence" value="ECO:0007669"/>
    <property type="project" value="UniProtKB-UniRule"/>
</dbReference>
<evidence type="ECO:0000259" key="5">
    <source>
        <dbReference type="Pfam" id="PF01507"/>
    </source>
</evidence>
<dbReference type="PANTHER" id="PTHR46509">
    <property type="entry name" value="PHOSPHOADENOSINE PHOSPHOSULFATE REDUCTASE"/>
    <property type="match status" value="1"/>
</dbReference>
<organism evidence="6 7">
    <name type="scientific">Hyphococcus luteus</name>
    <dbReference type="NCBI Taxonomy" id="2058213"/>
    <lineage>
        <taxon>Bacteria</taxon>
        <taxon>Pseudomonadati</taxon>
        <taxon>Pseudomonadota</taxon>
        <taxon>Alphaproteobacteria</taxon>
        <taxon>Parvularculales</taxon>
        <taxon>Parvularculaceae</taxon>
        <taxon>Hyphococcus</taxon>
    </lineage>
</organism>
<dbReference type="PANTHER" id="PTHR46509:SF1">
    <property type="entry name" value="PHOSPHOADENOSINE PHOSPHOSULFATE REDUCTASE"/>
    <property type="match status" value="1"/>
</dbReference>
<keyword evidence="4" id="KW-0963">Cytoplasm</keyword>
<dbReference type="GO" id="GO:0005737">
    <property type="term" value="C:cytoplasm"/>
    <property type="evidence" value="ECO:0007669"/>
    <property type="project" value="UniProtKB-SubCell"/>
</dbReference>
<dbReference type="AlphaFoldDB" id="A0A2S7K8M2"/>
<name>A0A2S7K8M2_9PROT</name>
<feature type="binding site" evidence="4">
    <location>
        <position position="126"/>
    </location>
    <ligand>
        <name>[4Fe-4S] cluster</name>
        <dbReference type="ChEBI" id="CHEBI:49883"/>
    </ligand>
</feature>
<feature type="binding site" evidence="4">
    <location>
        <position position="207"/>
    </location>
    <ligand>
        <name>[4Fe-4S] cluster</name>
        <dbReference type="ChEBI" id="CHEBI:49883"/>
    </ligand>
</feature>
<dbReference type="Pfam" id="PF01507">
    <property type="entry name" value="PAPS_reduct"/>
    <property type="match status" value="1"/>
</dbReference>
<evidence type="ECO:0000313" key="6">
    <source>
        <dbReference type="EMBL" id="PQA88857.1"/>
    </source>
</evidence>
<gene>
    <name evidence="4" type="primary">cysH</name>
    <name evidence="6" type="ORF">CW354_10375</name>
</gene>
<evidence type="ECO:0000256" key="4">
    <source>
        <dbReference type="HAMAP-Rule" id="MF_00063"/>
    </source>
</evidence>
<comment type="cofactor">
    <cofactor evidence="4">
        <name>[4Fe-4S] cluster</name>
        <dbReference type="ChEBI" id="CHEBI:49883"/>
    </cofactor>
    <text evidence="4">Binds 1 [4Fe-4S] cluster per subunit.</text>
</comment>
<dbReference type="PIRSF" id="PIRSF000857">
    <property type="entry name" value="PAPS_reductase"/>
    <property type="match status" value="1"/>
</dbReference>
<evidence type="ECO:0000313" key="7">
    <source>
        <dbReference type="Proteomes" id="UP000239504"/>
    </source>
</evidence>
<dbReference type="HAMAP" id="MF_00063">
    <property type="entry name" value="CysH"/>
    <property type="match status" value="1"/>
</dbReference>
<proteinExistence type="inferred from homology"/>
<dbReference type="InterPro" id="IPR002500">
    <property type="entry name" value="PAPS_reduct_dom"/>
</dbReference>
<keyword evidence="7" id="KW-1185">Reference proteome</keyword>
<evidence type="ECO:0000256" key="2">
    <source>
        <dbReference type="ARBA" id="ARBA00023002"/>
    </source>
</evidence>
<feature type="domain" description="Phosphoadenosine phosphosulphate reductase" evidence="5">
    <location>
        <begin position="45"/>
        <end position="213"/>
    </location>
</feature>
<comment type="function">
    <text evidence="4">Catalyzes the formation of sulfite from adenosine 5'-phosphosulfate (APS) using thioredoxin as an electron donor.</text>
</comment>
<dbReference type="InterPro" id="IPR014729">
    <property type="entry name" value="Rossmann-like_a/b/a_fold"/>
</dbReference>
<reference evidence="6 7" key="1">
    <citation type="submission" date="2017-12" db="EMBL/GenBank/DDBJ databases">
        <authorList>
            <person name="Hurst M.R.H."/>
        </authorList>
    </citation>
    <scope>NUCLEOTIDE SEQUENCE [LARGE SCALE GENOMIC DNA]</scope>
    <source>
        <strain evidence="6 7">SY-3-19</strain>
    </source>
</reference>
<dbReference type="GO" id="GO:0051539">
    <property type="term" value="F:4 iron, 4 sulfur cluster binding"/>
    <property type="evidence" value="ECO:0007669"/>
    <property type="project" value="UniProtKB-UniRule"/>
</dbReference>
<comment type="similarity">
    <text evidence="1 4">Belongs to the PAPS reductase family. CysH subfamily.</text>
</comment>
<keyword evidence="4" id="KW-0411">Iron-sulfur</keyword>
<sequence>MRPDDRKPCLTAIEDKAESLNSLYRGWGAAAIIAHAAGEAFPGRIAFVSSFGAESAVLLHLMASADPSIPVLFLDTNKLFGETVRYRSRLQHHLGLEDVRVIGPRKRDLERDDPQGVLSMKDPDECCRLRKAEPLTRALKGFDCWATGRKRHQTEFRKEMETVEHDGSSFKLNPLANWTRADIADYFSAHKLPEHPLVKQGYHSIGCMPCTSKVVDENDARSGRWAGQAKTECGIHSKKK</sequence>